<evidence type="ECO:0000313" key="2">
    <source>
        <dbReference type="EMBL" id="TMW65397.1"/>
    </source>
</evidence>
<keyword evidence="3" id="KW-1185">Reference proteome</keyword>
<keyword evidence="1" id="KW-0732">Signal</keyword>
<comment type="caution">
    <text evidence="2">The sequence shown here is derived from an EMBL/GenBank/DDBJ whole genome shotgun (WGS) entry which is preliminary data.</text>
</comment>
<dbReference type="Gene3D" id="1.10.239.10">
    <property type="entry name" value="Elicitin domain"/>
    <property type="match status" value="1"/>
</dbReference>
<sequence>MRMSACLALTVVATTIAQAAPCDMSQLKPILEGPDMQQCRQETSIKIPAFGYDGISPYSIDTEECENPSCGKAIMAIKALKLPECDLDTQFCSRAGCETIKTSLFHNHLDVIDAKCPNGLNVNAIKPPASSNAMDSSVKCTEEGLRAAVWDVRTSIESCLGVELSELVDGRNKNRTIEDMESLVACYRCSNLTTEIQQLKDKLPTCQLAFGVSFRDFLVDNAEFCTAKADYEGGNLANEWLIKRVMNSSQLCGYQKLYTYFNPYSSN</sequence>
<organism evidence="2 3">
    <name type="scientific">Pythium oligandrum</name>
    <name type="common">Mycoparasitic fungus</name>
    <dbReference type="NCBI Taxonomy" id="41045"/>
    <lineage>
        <taxon>Eukaryota</taxon>
        <taxon>Sar</taxon>
        <taxon>Stramenopiles</taxon>
        <taxon>Oomycota</taxon>
        <taxon>Peronosporomycetes</taxon>
        <taxon>Pythiales</taxon>
        <taxon>Pythiaceae</taxon>
        <taxon>Pythium</taxon>
    </lineage>
</organism>
<dbReference type="InterPro" id="IPR036470">
    <property type="entry name" value="Elicitin_sf"/>
</dbReference>
<reference evidence="2" key="1">
    <citation type="submission" date="2019-03" db="EMBL/GenBank/DDBJ databases">
        <title>Long read genome sequence of the mycoparasitic Pythium oligandrum ATCC 38472 isolated from sugarbeet rhizosphere.</title>
        <authorList>
            <person name="Gaulin E."/>
        </authorList>
    </citation>
    <scope>NUCLEOTIDE SEQUENCE</scope>
    <source>
        <strain evidence="2">ATCC 38472_TT</strain>
    </source>
</reference>
<protein>
    <submittedName>
        <fullName evidence="2">Uncharacterized protein</fullName>
    </submittedName>
</protein>
<dbReference type="SUPFAM" id="SSF48647">
    <property type="entry name" value="Fungal elicitin"/>
    <property type="match status" value="1"/>
</dbReference>
<dbReference type="GO" id="GO:0005576">
    <property type="term" value="C:extracellular region"/>
    <property type="evidence" value="ECO:0007669"/>
    <property type="project" value="InterPro"/>
</dbReference>
<dbReference type="Proteomes" id="UP000794436">
    <property type="component" value="Unassembled WGS sequence"/>
</dbReference>
<name>A0A8K1CN34_PYTOL</name>
<evidence type="ECO:0000313" key="3">
    <source>
        <dbReference type="Proteomes" id="UP000794436"/>
    </source>
</evidence>
<feature type="chain" id="PRO_5035444153" evidence="1">
    <location>
        <begin position="20"/>
        <end position="267"/>
    </location>
</feature>
<proteinExistence type="predicted"/>
<accession>A0A8K1CN34</accession>
<gene>
    <name evidence="2" type="ORF">Poli38472_008039</name>
</gene>
<dbReference type="OrthoDB" id="176780at2759"/>
<dbReference type="EMBL" id="SPLM01000037">
    <property type="protein sequence ID" value="TMW65397.1"/>
    <property type="molecule type" value="Genomic_DNA"/>
</dbReference>
<feature type="signal peptide" evidence="1">
    <location>
        <begin position="1"/>
        <end position="19"/>
    </location>
</feature>
<dbReference type="AlphaFoldDB" id="A0A8K1CN34"/>
<evidence type="ECO:0000256" key="1">
    <source>
        <dbReference type="SAM" id="SignalP"/>
    </source>
</evidence>